<dbReference type="Proteomes" id="UP000290288">
    <property type="component" value="Unassembled WGS sequence"/>
</dbReference>
<evidence type="ECO:0000313" key="3">
    <source>
        <dbReference type="Proteomes" id="UP000290288"/>
    </source>
</evidence>
<proteinExistence type="predicted"/>
<name>A0A4Q2DUD5_9AGAR</name>
<reference evidence="2 3" key="1">
    <citation type="submission" date="2019-01" db="EMBL/GenBank/DDBJ databases">
        <title>Draft genome sequence of Psathyrella aberdarensis IHI B618.</title>
        <authorList>
            <person name="Buettner E."/>
            <person name="Kellner H."/>
        </authorList>
    </citation>
    <scope>NUCLEOTIDE SEQUENCE [LARGE SCALE GENOMIC DNA]</scope>
    <source>
        <strain evidence="2 3">IHI B618</strain>
    </source>
</reference>
<dbReference type="EMBL" id="SDEE01000024">
    <property type="protein sequence ID" value="RXW24180.1"/>
    <property type="molecule type" value="Genomic_DNA"/>
</dbReference>
<dbReference type="STRING" id="2316362.A0A4Q2DUD5"/>
<protein>
    <submittedName>
        <fullName evidence="2">Uncharacterized protein</fullName>
    </submittedName>
</protein>
<gene>
    <name evidence="2" type="ORF">EST38_g1650</name>
</gene>
<feature type="region of interest" description="Disordered" evidence="1">
    <location>
        <begin position="1"/>
        <end position="131"/>
    </location>
</feature>
<feature type="compositionally biased region" description="Basic and acidic residues" evidence="1">
    <location>
        <begin position="76"/>
        <end position="92"/>
    </location>
</feature>
<dbReference type="AlphaFoldDB" id="A0A4Q2DUD5"/>
<accession>A0A4Q2DUD5</accession>
<keyword evidence="3" id="KW-1185">Reference proteome</keyword>
<feature type="compositionally biased region" description="Basic and acidic residues" evidence="1">
    <location>
        <begin position="25"/>
        <end position="42"/>
    </location>
</feature>
<dbReference type="OrthoDB" id="2969698at2759"/>
<evidence type="ECO:0000256" key="1">
    <source>
        <dbReference type="SAM" id="MobiDB-lite"/>
    </source>
</evidence>
<organism evidence="2 3">
    <name type="scientific">Candolleomyces aberdarensis</name>
    <dbReference type="NCBI Taxonomy" id="2316362"/>
    <lineage>
        <taxon>Eukaryota</taxon>
        <taxon>Fungi</taxon>
        <taxon>Dikarya</taxon>
        <taxon>Basidiomycota</taxon>
        <taxon>Agaricomycotina</taxon>
        <taxon>Agaricomycetes</taxon>
        <taxon>Agaricomycetidae</taxon>
        <taxon>Agaricales</taxon>
        <taxon>Agaricineae</taxon>
        <taxon>Psathyrellaceae</taxon>
        <taxon>Candolleomyces</taxon>
    </lineage>
</organism>
<sequence length="131" mass="14728">MAYNNREWDRGKDSWNDGYSGWSGNDHRNQVRQREDDYMGDPKRRKFNDGGYQGYSGNHGHDDSGYGGGYGHGHGRHQDHNNQDHGYDDRPRGGGGGGPPKKRMAPSEPSPHVIFLGLDPDFTEADVRRLS</sequence>
<feature type="compositionally biased region" description="Basic and acidic residues" evidence="1">
    <location>
        <begin position="1"/>
        <end position="15"/>
    </location>
</feature>
<evidence type="ECO:0000313" key="2">
    <source>
        <dbReference type="EMBL" id="RXW24180.1"/>
    </source>
</evidence>
<comment type="caution">
    <text evidence="2">The sequence shown here is derived from an EMBL/GenBank/DDBJ whole genome shotgun (WGS) entry which is preliminary data.</text>
</comment>